<accession>A0ABR5GN11</accession>
<evidence type="ECO:0000259" key="2">
    <source>
        <dbReference type="Pfam" id="PF13808"/>
    </source>
</evidence>
<keyword evidence="4" id="KW-1185">Reference proteome</keyword>
<organism evidence="3 4">
    <name type="scientific">Methylobacterium platani JCM 14648</name>
    <dbReference type="NCBI Taxonomy" id="1295136"/>
    <lineage>
        <taxon>Bacteria</taxon>
        <taxon>Pseudomonadati</taxon>
        <taxon>Pseudomonadota</taxon>
        <taxon>Alphaproteobacteria</taxon>
        <taxon>Hyphomicrobiales</taxon>
        <taxon>Methylobacteriaceae</taxon>
        <taxon>Methylobacterium</taxon>
    </lineage>
</organism>
<feature type="transmembrane region" description="Helical" evidence="1">
    <location>
        <begin position="23"/>
        <end position="42"/>
    </location>
</feature>
<evidence type="ECO:0000313" key="4">
    <source>
        <dbReference type="Proteomes" id="UP000035947"/>
    </source>
</evidence>
<keyword evidence="1" id="KW-0472">Membrane</keyword>
<dbReference type="EMBL" id="JXOD01000456">
    <property type="protein sequence ID" value="KMO10043.1"/>
    <property type="molecule type" value="Genomic_DNA"/>
</dbReference>
<feature type="domain" description="H repeat-associated protein N-terminal" evidence="2">
    <location>
        <begin position="8"/>
        <end position="68"/>
    </location>
</feature>
<name>A0ABR5GN11_9HYPH</name>
<dbReference type="InterPro" id="IPR032806">
    <property type="entry name" value="YbfD_N"/>
</dbReference>
<evidence type="ECO:0000313" key="3">
    <source>
        <dbReference type="EMBL" id="KMO10043.1"/>
    </source>
</evidence>
<keyword evidence="1" id="KW-1133">Transmembrane helix</keyword>
<comment type="caution">
    <text evidence="3">The sequence shown here is derived from an EMBL/GenBank/DDBJ whole genome shotgun (WGS) entry which is preliminary data.</text>
</comment>
<reference evidence="3 4" key="1">
    <citation type="submission" date="2015-01" db="EMBL/GenBank/DDBJ databases">
        <title>Genome sequencing of Methylobacterium platani JCM14648 type strain.</title>
        <authorList>
            <person name="Chaudhry V."/>
            <person name="Patil P.B."/>
        </authorList>
    </citation>
    <scope>NUCLEOTIDE SEQUENCE [LARGE SCALE GENOMIC DNA]</scope>
    <source>
        <strain evidence="3 4">JCM 14648</strain>
    </source>
</reference>
<dbReference type="Proteomes" id="UP000035947">
    <property type="component" value="Unassembled WGS sequence"/>
</dbReference>
<feature type="non-terminal residue" evidence="3">
    <location>
        <position position="68"/>
    </location>
</feature>
<dbReference type="Pfam" id="PF13808">
    <property type="entry name" value="DDE_Tnp_1_assoc"/>
    <property type="match status" value="1"/>
</dbReference>
<gene>
    <name evidence="3" type="ORF">SQ03_31160</name>
</gene>
<evidence type="ECO:0000256" key="1">
    <source>
        <dbReference type="SAM" id="Phobius"/>
    </source>
</evidence>
<sequence length="68" mass="7556">MFEATVFLDYFADLPDPRQLGKVAYRLDGVLLLALLALLAGAEGLTDIARFRPKNLDLLPPFLPFQHG</sequence>
<keyword evidence="1" id="KW-0812">Transmembrane</keyword>
<protein>
    <submittedName>
        <fullName evidence="3">Transposase</fullName>
    </submittedName>
</protein>
<proteinExistence type="predicted"/>